<gene>
    <name evidence="1" type="ORF">SJ05684_c16890</name>
</gene>
<dbReference type="EMBL" id="CP023067">
    <property type="protein sequence ID" value="ASY63131.1"/>
    <property type="molecule type" value="Genomic_DNA"/>
</dbReference>
<accession>A0A249PB47</accession>
<reference evidence="1 2" key="1">
    <citation type="submission" date="2017-08" db="EMBL/GenBank/DDBJ databases">
        <title>Multipartite genome sequences of Sinorhizobium species nodulating soybeans.</title>
        <authorList>
            <person name="Tian C.F."/>
        </authorList>
    </citation>
    <scope>NUCLEOTIDE SEQUENCE [LARGE SCALE GENOMIC DNA]</scope>
    <source>
        <strain evidence="1 2">CCBAU 05684</strain>
    </source>
</reference>
<evidence type="ECO:0000313" key="2">
    <source>
        <dbReference type="Proteomes" id="UP000217211"/>
    </source>
</evidence>
<name>A0A249PB47_9HYPH</name>
<organism evidence="1 2">
    <name type="scientific">Sinorhizobium sojae CCBAU 05684</name>
    <dbReference type="NCBI Taxonomy" id="716928"/>
    <lineage>
        <taxon>Bacteria</taxon>
        <taxon>Pseudomonadati</taxon>
        <taxon>Pseudomonadota</taxon>
        <taxon>Alphaproteobacteria</taxon>
        <taxon>Hyphomicrobiales</taxon>
        <taxon>Rhizobiaceae</taxon>
        <taxon>Sinorhizobium/Ensifer group</taxon>
        <taxon>Sinorhizobium</taxon>
    </lineage>
</organism>
<dbReference type="KEGG" id="esj:SJ05684_c16890"/>
<keyword evidence="2" id="KW-1185">Reference proteome</keyword>
<sequence>MNYFQIVRFLFTSIILHFHEAARGFAWTFAGRPDSHEEVSA</sequence>
<evidence type="ECO:0000313" key="1">
    <source>
        <dbReference type="EMBL" id="ASY63131.1"/>
    </source>
</evidence>
<dbReference type="Proteomes" id="UP000217211">
    <property type="component" value="Chromosome"/>
</dbReference>
<dbReference type="AlphaFoldDB" id="A0A249PB47"/>
<proteinExistence type="predicted"/>
<protein>
    <submittedName>
        <fullName evidence="1">Uncharacterized protein</fullName>
    </submittedName>
</protein>